<sequence length="257" mass="28722">MFMKKLFHLNNKKLFFKVLCLSVVVYLLFAANIPNISISVKAKVASSSNKFAIKDFALGKSRQVILVQASSASSVHVKYKTYEKDSNDNWKLKLSTIGVVGKKGVSANRHEGDLTTPEGIYGFLFAFGRASNPGTKMQYRKTHPGDYWVSTRKQYNLWVKYKSNPNTKFGRGNYEDLYATSLYKYAAALDFNYGKNKIIGKGSAIFMHIAPHSGRGTAGCIGISEKSLVKVLKWMDPKKNPKIIIGTTAYLNKLAKH</sequence>
<evidence type="ECO:0000313" key="3">
    <source>
        <dbReference type="EMBL" id="OPJ59784.1"/>
    </source>
</evidence>
<dbReference type="Pfam" id="PF03734">
    <property type="entry name" value="YkuD"/>
    <property type="match status" value="1"/>
</dbReference>
<name>A0A1V4IIX4_9CLOT</name>
<evidence type="ECO:0000313" key="4">
    <source>
        <dbReference type="Proteomes" id="UP000190080"/>
    </source>
</evidence>
<dbReference type="PROSITE" id="PS52029">
    <property type="entry name" value="LD_TPASE"/>
    <property type="match status" value="1"/>
</dbReference>
<evidence type="ECO:0000256" key="1">
    <source>
        <dbReference type="PROSITE-ProRule" id="PRU01373"/>
    </source>
</evidence>
<keyword evidence="1" id="KW-0573">Peptidoglycan synthesis</keyword>
<accession>A0A1V4IIX4</accession>
<dbReference type="GO" id="GO:0008360">
    <property type="term" value="P:regulation of cell shape"/>
    <property type="evidence" value="ECO:0007669"/>
    <property type="project" value="UniProtKB-UniRule"/>
</dbReference>
<dbReference type="Proteomes" id="UP000190080">
    <property type="component" value="Unassembled WGS sequence"/>
</dbReference>
<feature type="active site" description="Nucleophile" evidence="1">
    <location>
        <position position="220"/>
    </location>
</feature>
<organism evidence="3 4">
    <name type="scientific">Clostridium oryzae</name>
    <dbReference type="NCBI Taxonomy" id="1450648"/>
    <lineage>
        <taxon>Bacteria</taxon>
        <taxon>Bacillati</taxon>
        <taxon>Bacillota</taxon>
        <taxon>Clostridia</taxon>
        <taxon>Eubacteriales</taxon>
        <taxon>Clostridiaceae</taxon>
        <taxon>Clostridium</taxon>
    </lineage>
</organism>
<gene>
    <name evidence="3" type="ORF">CLORY_31290</name>
</gene>
<dbReference type="InterPro" id="IPR005490">
    <property type="entry name" value="LD_TPept_cat_dom"/>
</dbReference>
<feature type="domain" description="L,D-TPase catalytic" evidence="2">
    <location>
        <begin position="71"/>
        <end position="246"/>
    </location>
</feature>
<dbReference type="GO" id="GO:0071555">
    <property type="term" value="P:cell wall organization"/>
    <property type="evidence" value="ECO:0007669"/>
    <property type="project" value="UniProtKB-UniRule"/>
</dbReference>
<dbReference type="GO" id="GO:0016740">
    <property type="term" value="F:transferase activity"/>
    <property type="evidence" value="ECO:0007669"/>
    <property type="project" value="InterPro"/>
</dbReference>
<dbReference type="AlphaFoldDB" id="A0A1V4IIX4"/>
<dbReference type="OrthoDB" id="186490at2"/>
<dbReference type="RefSeq" id="WP_079426128.1">
    <property type="nucleotide sequence ID" value="NZ_MZGV01000039.1"/>
</dbReference>
<dbReference type="EMBL" id="MZGV01000039">
    <property type="protein sequence ID" value="OPJ59784.1"/>
    <property type="molecule type" value="Genomic_DNA"/>
</dbReference>
<protein>
    <submittedName>
        <fullName evidence="3">L,D-transpeptidase catalytic domain</fullName>
    </submittedName>
</protein>
<comment type="caution">
    <text evidence="3">The sequence shown here is derived from an EMBL/GenBank/DDBJ whole genome shotgun (WGS) entry which is preliminary data.</text>
</comment>
<proteinExistence type="predicted"/>
<dbReference type="STRING" id="1450648.CLORY_31290"/>
<evidence type="ECO:0000259" key="2">
    <source>
        <dbReference type="PROSITE" id="PS52029"/>
    </source>
</evidence>
<comment type="pathway">
    <text evidence="1">Cell wall biogenesis; peptidoglycan biosynthesis.</text>
</comment>
<keyword evidence="1" id="KW-0961">Cell wall biogenesis/degradation</keyword>
<dbReference type="GO" id="GO:0009252">
    <property type="term" value="P:peptidoglycan biosynthetic process"/>
    <property type="evidence" value="ECO:0007669"/>
    <property type="project" value="UniProtKB-KW"/>
</dbReference>
<keyword evidence="1" id="KW-0133">Cell shape</keyword>
<keyword evidence="4" id="KW-1185">Reference proteome</keyword>
<reference evidence="3 4" key="1">
    <citation type="submission" date="2017-03" db="EMBL/GenBank/DDBJ databases">
        <title>Genome sequence of Clostridium oryzae DSM 28571.</title>
        <authorList>
            <person name="Poehlein A."/>
            <person name="Daniel R."/>
        </authorList>
    </citation>
    <scope>NUCLEOTIDE SEQUENCE [LARGE SCALE GENOMIC DNA]</scope>
    <source>
        <strain evidence="3 4">DSM 28571</strain>
    </source>
</reference>
<feature type="active site" description="Proton donor/acceptor" evidence="1">
    <location>
        <position position="208"/>
    </location>
</feature>
<dbReference type="PANTHER" id="PTHR38589">
    <property type="entry name" value="BLR0621 PROTEIN"/>
    <property type="match status" value="1"/>
</dbReference>
<dbReference type="PANTHER" id="PTHR38589:SF1">
    <property type="entry name" value="BLR0621 PROTEIN"/>
    <property type="match status" value="1"/>
</dbReference>